<feature type="domain" description="AAA+ ATPase At3g28540-like C-terminal" evidence="3">
    <location>
        <begin position="95"/>
        <end position="128"/>
    </location>
</feature>
<comment type="caution">
    <text evidence="4">The sequence shown here is derived from an EMBL/GenBank/DDBJ whole genome shotgun (WGS) entry which is preliminary data.</text>
</comment>
<dbReference type="SUPFAM" id="SSF52540">
    <property type="entry name" value="P-loop containing nucleoside triphosphate hydrolases"/>
    <property type="match status" value="1"/>
</dbReference>
<sequence length="147" mass="16376">MSNSKSLLSAVASLAASAMLIRSITNEFIEEFQGMSKNQVFEAAEAYLGTKATLSSQRMVFGHAVVRNALLFSTTHHKERLDPGRMDMHIHLSYCSFSAFEQLAFNYLGISQHKLFEQIEGLLREVKVIGEGIQDINFSTARKCAVN</sequence>
<dbReference type="InterPro" id="IPR027417">
    <property type="entry name" value="P-loop_NTPase"/>
</dbReference>
<protein>
    <submittedName>
        <fullName evidence="4">AAA-ATPase</fullName>
        <ecNumber evidence="4">3.6.1.3</ecNumber>
    </submittedName>
</protein>
<gene>
    <name evidence="4" type="ORF">D0Y65_035233</name>
</gene>
<feature type="domain" description="AAA-type ATPase N-terminal" evidence="2">
    <location>
        <begin position="9"/>
        <end position="77"/>
    </location>
</feature>
<reference evidence="4 5" key="1">
    <citation type="submission" date="2018-09" db="EMBL/GenBank/DDBJ databases">
        <title>A high-quality reference genome of wild soybean provides a powerful tool to mine soybean genomes.</title>
        <authorList>
            <person name="Xie M."/>
            <person name="Chung C.Y.L."/>
            <person name="Li M.-W."/>
            <person name="Wong F.-L."/>
            <person name="Chan T.-F."/>
            <person name="Lam H.-M."/>
        </authorList>
    </citation>
    <scope>NUCLEOTIDE SEQUENCE [LARGE SCALE GENOMIC DNA]</scope>
    <source>
        <strain evidence="5">cv. W05</strain>
        <tissue evidence="4">Hypocotyl of etiolated seedlings</tissue>
    </source>
</reference>
<dbReference type="AlphaFoldDB" id="A0A445HU31"/>
<dbReference type="EMBL" id="QZWG01000012">
    <property type="protein sequence ID" value="RZB77207.1"/>
    <property type="molecule type" value="Genomic_DNA"/>
</dbReference>
<name>A0A445HU31_GLYSO</name>
<evidence type="ECO:0000259" key="3">
    <source>
        <dbReference type="Pfam" id="PF25568"/>
    </source>
</evidence>
<keyword evidence="5" id="KW-1185">Reference proteome</keyword>
<dbReference type="Pfam" id="PF14363">
    <property type="entry name" value="AAA_assoc"/>
    <property type="match status" value="1"/>
</dbReference>
<organism evidence="4 5">
    <name type="scientific">Glycine soja</name>
    <name type="common">Wild soybean</name>
    <dbReference type="NCBI Taxonomy" id="3848"/>
    <lineage>
        <taxon>Eukaryota</taxon>
        <taxon>Viridiplantae</taxon>
        <taxon>Streptophyta</taxon>
        <taxon>Embryophyta</taxon>
        <taxon>Tracheophyta</taxon>
        <taxon>Spermatophyta</taxon>
        <taxon>Magnoliopsida</taxon>
        <taxon>eudicotyledons</taxon>
        <taxon>Gunneridae</taxon>
        <taxon>Pentapetalae</taxon>
        <taxon>rosids</taxon>
        <taxon>fabids</taxon>
        <taxon>Fabales</taxon>
        <taxon>Fabaceae</taxon>
        <taxon>Papilionoideae</taxon>
        <taxon>50 kb inversion clade</taxon>
        <taxon>NPAAA clade</taxon>
        <taxon>indigoferoid/millettioid clade</taxon>
        <taxon>Phaseoleae</taxon>
        <taxon>Glycine</taxon>
        <taxon>Glycine subgen. Soja</taxon>
    </lineage>
</organism>
<accession>A0A445HU31</accession>
<evidence type="ECO:0000259" key="2">
    <source>
        <dbReference type="Pfam" id="PF14363"/>
    </source>
</evidence>
<dbReference type="InterPro" id="IPR050747">
    <property type="entry name" value="Mitochondrial_chaperone_BCS1"/>
</dbReference>
<dbReference type="Pfam" id="PF25568">
    <property type="entry name" value="AAA_lid_At3g28540"/>
    <property type="match status" value="1"/>
</dbReference>
<evidence type="ECO:0000313" key="4">
    <source>
        <dbReference type="EMBL" id="RZB77207.1"/>
    </source>
</evidence>
<dbReference type="GO" id="GO:0016787">
    <property type="term" value="F:hydrolase activity"/>
    <property type="evidence" value="ECO:0007669"/>
    <property type="project" value="UniProtKB-KW"/>
</dbReference>
<dbReference type="InterPro" id="IPR025753">
    <property type="entry name" value="AAA_N_dom"/>
</dbReference>
<dbReference type="Proteomes" id="UP000289340">
    <property type="component" value="Chromosome 12"/>
</dbReference>
<dbReference type="InterPro" id="IPR058017">
    <property type="entry name" value="At3g28540-like_C"/>
</dbReference>
<proteinExistence type="predicted"/>
<dbReference type="Gene3D" id="6.10.280.40">
    <property type="match status" value="1"/>
</dbReference>
<evidence type="ECO:0000313" key="5">
    <source>
        <dbReference type="Proteomes" id="UP000289340"/>
    </source>
</evidence>
<evidence type="ECO:0000256" key="1">
    <source>
        <dbReference type="ARBA" id="ARBA00022801"/>
    </source>
</evidence>
<dbReference type="EC" id="3.6.1.3" evidence="4"/>
<dbReference type="PANTHER" id="PTHR23070">
    <property type="entry name" value="BCS1 AAA-TYPE ATPASE"/>
    <property type="match status" value="1"/>
</dbReference>
<keyword evidence="1 4" id="KW-0378">Hydrolase</keyword>